<evidence type="ECO:0000313" key="6">
    <source>
        <dbReference type="Proteomes" id="UP000235145"/>
    </source>
</evidence>
<keyword evidence="1" id="KW-0547">Nucleotide-binding</keyword>
<dbReference type="Gene3D" id="1.10.510.10">
    <property type="entry name" value="Transferase(Phosphotransferase) domain 1"/>
    <property type="match status" value="1"/>
</dbReference>
<dbReference type="PANTHER" id="PTHR46008:SF25">
    <property type="entry name" value="PROTEIN KINASE DOMAIN-CONTAINING PROTEIN"/>
    <property type="match status" value="1"/>
</dbReference>
<dbReference type="InterPro" id="IPR011009">
    <property type="entry name" value="Kinase-like_dom_sf"/>
</dbReference>
<sequence length="191" mass="21193">MTVLTVFRQRRLLPNDVTHISIAPQGTPGYVDPQYHNRYRLTDKSDVYSFGVILIELISSMVAVDLNRSQDEISLANLALNRIQIGALDQLIDPVILGSDPDAEIMRTIPSVAELAFRCLQYYSEMRPTMNEVLDVLEDIQSLGRIDDDDSKPLPPSETSDTAVLLKEFPPAPVSGEWLSDCTGSTTISAR</sequence>
<dbReference type="PANTHER" id="PTHR46008">
    <property type="entry name" value="LEAF RUST 10 DISEASE-RESISTANCE LOCUS RECEPTOR-LIKE PROTEIN KINASE-LIKE 1.4"/>
    <property type="match status" value="1"/>
</dbReference>
<dbReference type="Proteomes" id="UP000235145">
    <property type="component" value="Unassembled WGS sequence"/>
</dbReference>
<protein>
    <recommendedName>
        <fullName evidence="4">Protein kinase domain-containing protein</fullName>
    </recommendedName>
</protein>
<name>A0A9R1W3N0_LACSA</name>
<comment type="caution">
    <text evidence="5">The sequence shown here is derived from an EMBL/GenBank/DDBJ whole genome shotgun (WGS) entry which is preliminary data.</text>
</comment>
<dbReference type="GO" id="GO:0004672">
    <property type="term" value="F:protein kinase activity"/>
    <property type="evidence" value="ECO:0007669"/>
    <property type="project" value="InterPro"/>
</dbReference>
<evidence type="ECO:0000256" key="1">
    <source>
        <dbReference type="ARBA" id="ARBA00022741"/>
    </source>
</evidence>
<accession>A0A9R1W3N0</accession>
<proteinExistence type="predicted"/>
<gene>
    <name evidence="5" type="ORF">LSAT_V11C300124150</name>
</gene>
<keyword evidence="6" id="KW-1185">Reference proteome</keyword>
<dbReference type="GO" id="GO:0005524">
    <property type="term" value="F:ATP binding"/>
    <property type="evidence" value="ECO:0007669"/>
    <property type="project" value="UniProtKB-KW"/>
</dbReference>
<reference evidence="5 6" key="1">
    <citation type="journal article" date="2017" name="Nat. Commun.">
        <title>Genome assembly with in vitro proximity ligation data and whole-genome triplication in lettuce.</title>
        <authorList>
            <person name="Reyes-Chin-Wo S."/>
            <person name="Wang Z."/>
            <person name="Yang X."/>
            <person name="Kozik A."/>
            <person name="Arikit S."/>
            <person name="Song C."/>
            <person name="Xia L."/>
            <person name="Froenicke L."/>
            <person name="Lavelle D.O."/>
            <person name="Truco M.J."/>
            <person name="Xia R."/>
            <person name="Zhu S."/>
            <person name="Xu C."/>
            <person name="Xu H."/>
            <person name="Xu X."/>
            <person name="Cox K."/>
            <person name="Korf I."/>
            <person name="Meyers B.C."/>
            <person name="Michelmore R.W."/>
        </authorList>
    </citation>
    <scope>NUCLEOTIDE SEQUENCE [LARGE SCALE GENOMIC DNA]</scope>
    <source>
        <strain evidence="6">cv. Salinas</strain>
        <tissue evidence="5">Seedlings</tissue>
    </source>
</reference>
<dbReference type="SUPFAM" id="SSF56112">
    <property type="entry name" value="Protein kinase-like (PK-like)"/>
    <property type="match status" value="1"/>
</dbReference>
<evidence type="ECO:0000313" key="5">
    <source>
        <dbReference type="EMBL" id="KAJ0217846.1"/>
    </source>
</evidence>
<dbReference type="InterPro" id="IPR000719">
    <property type="entry name" value="Prot_kinase_dom"/>
</dbReference>
<evidence type="ECO:0000259" key="4">
    <source>
        <dbReference type="PROSITE" id="PS50011"/>
    </source>
</evidence>
<feature type="domain" description="Protein kinase" evidence="4">
    <location>
        <begin position="1"/>
        <end position="140"/>
    </location>
</feature>
<keyword evidence="2" id="KW-0067">ATP-binding</keyword>
<evidence type="ECO:0000256" key="2">
    <source>
        <dbReference type="ARBA" id="ARBA00022840"/>
    </source>
</evidence>
<dbReference type="PROSITE" id="PS50011">
    <property type="entry name" value="PROTEIN_KINASE_DOM"/>
    <property type="match status" value="1"/>
</dbReference>
<feature type="compositionally biased region" description="Polar residues" evidence="3">
    <location>
        <begin position="182"/>
        <end position="191"/>
    </location>
</feature>
<evidence type="ECO:0000256" key="3">
    <source>
        <dbReference type="SAM" id="MobiDB-lite"/>
    </source>
</evidence>
<dbReference type="AlphaFoldDB" id="A0A9R1W3N0"/>
<dbReference type="EMBL" id="NBSK02000003">
    <property type="protein sequence ID" value="KAJ0217846.1"/>
    <property type="molecule type" value="Genomic_DNA"/>
</dbReference>
<feature type="region of interest" description="Disordered" evidence="3">
    <location>
        <begin position="172"/>
        <end position="191"/>
    </location>
</feature>
<organism evidence="5 6">
    <name type="scientific">Lactuca sativa</name>
    <name type="common">Garden lettuce</name>
    <dbReference type="NCBI Taxonomy" id="4236"/>
    <lineage>
        <taxon>Eukaryota</taxon>
        <taxon>Viridiplantae</taxon>
        <taxon>Streptophyta</taxon>
        <taxon>Embryophyta</taxon>
        <taxon>Tracheophyta</taxon>
        <taxon>Spermatophyta</taxon>
        <taxon>Magnoliopsida</taxon>
        <taxon>eudicotyledons</taxon>
        <taxon>Gunneridae</taxon>
        <taxon>Pentapetalae</taxon>
        <taxon>asterids</taxon>
        <taxon>campanulids</taxon>
        <taxon>Asterales</taxon>
        <taxon>Asteraceae</taxon>
        <taxon>Cichorioideae</taxon>
        <taxon>Cichorieae</taxon>
        <taxon>Lactucinae</taxon>
        <taxon>Lactuca</taxon>
    </lineage>
</organism>